<evidence type="ECO:0000313" key="2">
    <source>
        <dbReference type="EMBL" id="CAJ1978753.1"/>
    </source>
</evidence>
<organism evidence="2 3">
    <name type="scientific">Sphenostylis stenocarpa</name>
    <dbReference type="NCBI Taxonomy" id="92480"/>
    <lineage>
        <taxon>Eukaryota</taxon>
        <taxon>Viridiplantae</taxon>
        <taxon>Streptophyta</taxon>
        <taxon>Embryophyta</taxon>
        <taxon>Tracheophyta</taxon>
        <taxon>Spermatophyta</taxon>
        <taxon>Magnoliopsida</taxon>
        <taxon>eudicotyledons</taxon>
        <taxon>Gunneridae</taxon>
        <taxon>Pentapetalae</taxon>
        <taxon>rosids</taxon>
        <taxon>fabids</taxon>
        <taxon>Fabales</taxon>
        <taxon>Fabaceae</taxon>
        <taxon>Papilionoideae</taxon>
        <taxon>50 kb inversion clade</taxon>
        <taxon>NPAAA clade</taxon>
        <taxon>indigoferoid/millettioid clade</taxon>
        <taxon>Phaseoleae</taxon>
        <taxon>Sphenostylis</taxon>
    </lineage>
</organism>
<dbReference type="Gramene" id="rna-AYBTSS11_LOCUS30954">
    <property type="protein sequence ID" value="CAJ1978753.1"/>
    <property type="gene ID" value="gene-AYBTSS11_LOCUS30954"/>
</dbReference>
<evidence type="ECO:0000313" key="3">
    <source>
        <dbReference type="Proteomes" id="UP001189624"/>
    </source>
</evidence>
<evidence type="ECO:0000256" key="1">
    <source>
        <dbReference type="SAM" id="MobiDB-lite"/>
    </source>
</evidence>
<feature type="compositionally biased region" description="Basic and acidic residues" evidence="1">
    <location>
        <begin position="130"/>
        <end position="147"/>
    </location>
</feature>
<feature type="region of interest" description="Disordered" evidence="1">
    <location>
        <begin position="126"/>
        <end position="216"/>
    </location>
</feature>
<gene>
    <name evidence="2" type="ORF">AYBTSS11_LOCUS30954</name>
</gene>
<reference evidence="2" key="1">
    <citation type="submission" date="2023-10" db="EMBL/GenBank/DDBJ databases">
        <authorList>
            <person name="Domelevo Entfellner J.-B."/>
        </authorList>
    </citation>
    <scope>NUCLEOTIDE SEQUENCE</scope>
</reference>
<dbReference type="AlphaFoldDB" id="A0AA87B959"/>
<protein>
    <submittedName>
        <fullName evidence="2">Uncharacterized protein</fullName>
    </submittedName>
</protein>
<proteinExistence type="predicted"/>
<feature type="region of interest" description="Disordered" evidence="1">
    <location>
        <begin position="270"/>
        <end position="313"/>
    </location>
</feature>
<feature type="compositionally biased region" description="Low complexity" evidence="1">
    <location>
        <begin position="290"/>
        <end position="302"/>
    </location>
</feature>
<dbReference type="Proteomes" id="UP001189624">
    <property type="component" value="Chromosome 11"/>
</dbReference>
<feature type="compositionally biased region" description="Basic and acidic residues" evidence="1">
    <location>
        <begin position="159"/>
        <end position="169"/>
    </location>
</feature>
<accession>A0AA87B959</accession>
<keyword evidence="3" id="KW-1185">Reference proteome</keyword>
<sequence>MEACKKKRVAIKKTNDPWTFLEHIEAPMWVDLTVEAIAGGVGSGDDEWLNTSHPFHQMSARELKSKFSQGEEILAPVVDLLGENSPELPSSVSRSRGKHYNNKKWEGIDLNTLLDKQMGLSRRRVLQQRSRFDQEVKPKSKSNDNRTTRPLSGKFGLTFERHARGKTESKISCSKPVSSSSSDHKTSESSARSTITSENTRKYREVSSKPFYQKRSSSIRRISVGKSCITRKFSSIQPRKKCLELCSQPSDQKSGSSSVISVRRSYASGKTSKVTISDNSTQSRGRKSSSSKSSFGSCSNPSNEAKLVSSQQREKITVEKGGVTMNLTIKNRCKPVEILKASVISAEEAKFSNIKESNINFAKPAYHRTAKSLVQYPSTSSKALFQHAVNKENNCIGGAKEKVRTTKINSLIGKGKENVRKNVTVDQKCIARGVSAGERVRSHRTNDHNPQKCDTALTIVGKRHQTT</sequence>
<feature type="compositionally biased region" description="Low complexity" evidence="1">
    <location>
        <begin position="170"/>
        <end position="181"/>
    </location>
</feature>
<dbReference type="EMBL" id="OY731408">
    <property type="protein sequence ID" value="CAJ1978753.1"/>
    <property type="molecule type" value="Genomic_DNA"/>
</dbReference>
<name>A0AA87B959_9FABA</name>